<organism evidence="3">
    <name type="scientific">Singulisphaera sp. Ch08</name>
    <dbReference type="NCBI Taxonomy" id="3120278"/>
    <lineage>
        <taxon>Bacteria</taxon>
        <taxon>Pseudomonadati</taxon>
        <taxon>Planctomycetota</taxon>
        <taxon>Planctomycetia</taxon>
        <taxon>Isosphaerales</taxon>
        <taxon>Isosphaeraceae</taxon>
        <taxon>Singulisphaera</taxon>
    </lineage>
</organism>
<proteinExistence type="predicted"/>
<gene>
    <name evidence="3" type="ORF">V5E97_28395</name>
</gene>
<evidence type="ECO:0000256" key="1">
    <source>
        <dbReference type="SAM" id="MobiDB-lite"/>
    </source>
</evidence>
<dbReference type="Pfam" id="PF13411">
    <property type="entry name" value="MerR_1"/>
    <property type="match status" value="1"/>
</dbReference>
<dbReference type="CDD" id="cd00592">
    <property type="entry name" value="HTH_MerR-like"/>
    <property type="match status" value="1"/>
</dbReference>
<dbReference type="PROSITE" id="PS50937">
    <property type="entry name" value="HTH_MERR_2"/>
    <property type="match status" value="1"/>
</dbReference>
<dbReference type="GO" id="GO:0003677">
    <property type="term" value="F:DNA binding"/>
    <property type="evidence" value="ECO:0007669"/>
    <property type="project" value="InterPro"/>
</dbReference>
<dbReference type="AlphaFoldDB" id="A0AAU7C9T6"/>
<reference evidence="3" key="1">
    <citation type="submission" date="2024-05" db="EMBL/GenBank/DDBJ databases">
        <title>Planctomycetes of the genus Singulisphaera possess chitinolytic capabilities.</title>
        <authorList>
            <person name="Ivanova A."/>
        </authorList>
    </citation>
    <scope>NUCLEOTIDE SEQUENCE</scope>
    <source>
        <strain evidence="3">Ch08T</strain>
    </source>
</reference>
<dbReference type="RefSeq" id="WP_406694969.1">
    <property type="nucleotide sequence ID" value="NZ_CP155447.1"/>
</dbReference>
<dbReference type="InterPro" id="IPR009061">
    <property type="entry name" value="DNA-bd_dom_put_sf"/>
</dbReference>
<protein>
    <submittedName>
        <fullName evidence="3">Helix-turn-helix domain-containing protein</fullName>
    </submittedName>
</protein>
<evidence type="ECO:0000259" key="2">
    <source>
        <dbReference type="PROSITE" id="PS50937"/>
    </source>
</evidence>
<dbReference type="SUPFAM" id="SSF46955">
    <property type="entry name" value="Putative DNA-binding domain"/>
    <property type="match status" value="1"/>
</dbReference>
<feature type="domain" description="HTH merR-type" evidence="2">
    <location>
        <begin position="40"/>
        <end position="95"/>
    </location>
</feature>
<dbReference type="Gene3D" id="1.10.1660.10">
    <property type="match status" value="1"/>
</dbReference>
<dbReference type="EMBL" id="CP155447">
    <property type="protein sequence ID" value="XBH02227.1"/>
    <property type="molecule type" value="Genomic_DNA"/>
</dbReference>
<dbReference type="InterPro" id="IPR000551">
    <property type="entry name" value="MerR-type_HTH_dom"/>
</dbReference>
<name>A0AAU7C9T6_9BACT</name>
<evidence type="ECO:0000313" key="3">
    <source>
        <dbReference type="EMBL" id="XBH02227.1"/>
    </source>
</evidence>
<dbReference type="SMART" id="SM00422">
    <property type="entry name" value="HTH_MERR"/>
    <property type="match status" value="1"/>
</dbReference>
<dbReference type="GO" id="GO:0006355">
    <property type="term" value="P:regulation of DNA-templated transcription"/>
    <property type="evidence" value="ECO:0007669"/>
    <property type="project" value="InterPro"/>
</dbReference>
<accession>A0AAU7C9T6</accession>
<feature type="compositionally biased region" description="Basic and acidic residues" evidence="1">
    <location>
        <begin position="141"/>
        <end position="151"/>
    </location>
</feature>
<sequence>MTRSQEPLWTIDELGAKAAEALAFDYDGPPNDRVRDVPDRRTIRYYTTLGLIDRAAEIRGRTAYYGPRHLMQLAAIKRLQARGLSLAEVQRQILGLNDAGLAQLARLPIGMNLSSPGVTGSPIPSRSEASAFWKVAPAPLKREKPAEEQSEARATATAPTLQGIRLGEGETTLLVASIRPVEADDIEAIRKAAEPLLKLLARRGLIGPLPRKGTGDP</sequence>
<feature type="region of interest" description="Disordered" evidence="1">
    <location>
        <begin position="141"/>
        <end position="160"/>
    </location>
</feature>